<gene>
    <name evidence="1" type="ORF">LCGC14_2857290</name>
</gene>
<dbReference type="AlphaFoldDB" id="A0A0F9AXM6"/>
<comment type="caution">
    <text evidence="1">The sequence shown here is derived from an EMBL/GenBank/DDBJ whole genome shotgun (WGS) entry which is preliminary data.</text>
</comment>
<name>A0A0F9AXM6_9ZZZZ</name>
<accession>A0A0F9AXM6</accession>
<organism evidence="1">
    <name type="scientific">marine sediment metagenome</name>
    <dbReference type="NCBI Taxonomy" id="412755"/>
    <lineage>
        <taxon>unclassified sequences</taxon>
        <taxon>metagenomes</taxon>
        <taxon>ecological metagenomes</taxon>
    </lineage>
</organism>
<dbReference type="EMBL" id="LAZR01055131">
    <property type="protein sequence ID" value="KKK77071.1"/>
    <property type="molecule type" value="Genomic_DNA"/>
</dbReference>
<feature type="non-terminal residue" evidence="1">
    <location>
        <position position="1"/>
    </location>
</feature>
<evidence type="ECO:0000313" key="1">
    <source>
        <dbReference type="EMBL" id="KKK77071.1"/>
    </source>
</evidence>
<proteinExistence type="predicted"/>
<protein>
    <submittedName>
        <fullName evidence="1">Uncharacterized protein</fullName>
    </submittedName>
</protein>
<reference evidence="1" key="1">
    <citation type="journal article" date="2015" name="Nature">
        <title>Complex archaea that bridge the gap between prokaryotes and eukaryotes.</title>
        <authorList>
            <person name="Spang A."/>
            <person name="Saw J.H."/>
            <person name="Jorgensen S.L."/>
            <person name="Zaremba-Niedzwiedzka K."/>
            <person name="Martijn J."/>
            <person name="Lind A.E."/>
            <person name="van Eijk R."/>
            <person name="Schleper C."/>
            <person name="Guy L."/>
            <person name="Ettema T.J."/>
        </authorList>
    </citation>
    <scope>NUCLEOTIDE SEQUENCE</scope>
</reference>
<dbReference type="AntiFam" id="ANF00010">
    <property type="entry name" value="tRNA translation"/>
</dbReference>
<sequence>RLPPERRRFEACHILYGDVTQLEEYLICNQAVVGSSPTFSTPTVFSKCVRIAMGALSC</sequence>